<dbReference type="RefSeq" id="XP_018038662.1">
    <property type="nucleotide sequence ID" value="XM_018186715.1"/>
</dbReference>
<sequence>MVSANTQVKPSVPASSALFPNLCAYSSRRRSSLLHSYLLQATQSCTLKLQWALSSPSLPELQQAKNMQRCKPQGMTRERKIDWFNSYAFGHSHPWGSVYMDTSASEDALGGRDSQSGIYWCWSHVRHPTQRSLPYRRISYKVYICYTRKHTSATAIGGAIPLFSQKLYDYASPPDIFYLLRGVSFFLTVVPGIFSLRRGERQA</sequence>
<name>A0A177CNG2_9PLEO</name>
<dbReference type="GeneID" id="28770201"/>
<organism evidence="2 3">
    <name type="scientific">Paraphaeosphaeria sporulosa</name>
    <dbReference type="NCBI Taxonomy" id="1460663"/>
    <lineage>
        <taxon>Eukaryota</taxon>
        <taxon>Fungi</taxon>
        <taxon>Dikarya</taxon>
        <taxon>Ascomycota</taxon>
        <taxon>Pezizomycotina</taxon>
        <taxon>Dothideomycetes</taxon>
        <taxon>Pleosporomycetidae</taxon>
        <taxon>Pleosporales</taxon>
        <taxon>Massarineae</taxon>
        <taxon>Didymosphaeriaceae</taxon>
        <taxon>Paraphaeosphaeria</taxon>
    </lineage>
</organism>
<reference evidence="2 3" key="1">
    <citation type="submission" date="2016-05" db="EMBL/GenBank/DDBJ databases">
        <title>Comparative analysis of secretome profiles of manganese(II)-oxidizing ascomycete fungi.</title>
        <authorList>
            <consortium name="DOE Joint Genome Institute"/>
            <person name="Zeiner C.A."/>
            <person name="Purvine S.O."/>
            <person name="Zink E.M."/>
            <person name="Wu S."/>
            <person name="Pasa-Tolic L."/>
            <person name="Chaput D.L."/>
            <person name="Haridas S."/>
            <person name="Grigoriev I.V."/>
            <person name="Santelli C.M."/>
            <person name="Hansel C.M."/>
        </authorList>
    </citation>
    <scope>NUCLEOTIDE SEQUENCE [LARGE SCALE GENOMIC DNA]</scope>
    <source>
        <strain evidence="2 3">AP3s5-JAC2a</strain>
    </source>
</reference>
<dbReference type="EMBL" id="KV441550">
    <property type="protein sequence ID" value="OAG08297.1"/>
    <property type="molecule type" value="Genomic_DNA"/>
</dbReference>
<keyword evidence="1" id="KW-0472">Membrane</keyword>
<gene>
    <name evidence="2" type="ORF">CC84DRAFT_565207</name>
</gene>
<proteinExistence type="predicted"/>
<keyword evidence="1" id="KW-1133">Transmembrane helix</keyword>
<evidence type="ECO:0000313" key="2">
    <source>
        <dbReference type="EMBL" id="OAG08297.1"/>
    </source>
</evidence>
<dbReference type="Proteomes" id="UP000077069">
    <property type="component" value="Unassembled WGS sequence"/>
</dbReference>
<evidence type="ECO:0000256" key="1">
    <source>
        <dbReference type="SAM" id="Phobius"/>
    </source>
</evidence>
<protein>
    <submittedName>
        <fullName evidence="2">Uncharacterized protein</fullName>
    </submittedName>
</protein>
<accession>A0A177CNG2</accession>
<dbReference type="AlphaFoldDB" id="A0A177CNG2"/>
<dbReference type="InParanoid" id="A0A177CNG2"/>
<keyword evidence="3" id="KW-1185">Reference proteome</keyword>
<keyword evidence="1" id="KW-0812">Transmembrane</keyword>
<evidence type="ECO:0000313" key="3">
    <source>
        <dbReference type="Proteomes" id="UP000077069"/>
    </source>
</evidence>
<feature type="transmembrane region" description="Helical" evidence="1">
    <location>
        <begin position="176"/>
        <end position="196"/>
    </location>
</feature>